<name>A0AAD2DT99_9LAMI</name>
<protein>
    <submittedName>
        <fullName evidence="2">Uncharacterized protein</fullName>
    </submittedName>
</protein>
<keyword evidence="3" id="KW-1185">Reference proteome</keyword>
<sequence length="112" mass="12983">MKHDDLGIEKHRRPLELETRFEKGGHESMGGKESDILHQEFNTVLKSGHFCINCGCERRMKDEKGEEDDGECFEMKQGEKRRELKYLQVDLRFKKVFSGRNDSTLSRSSSGS</sequence>
<dbReference type="AlphaFoldDB" id="A0AAD2DT99"/>
<reference evidence="2" key="1">
    <citation type="submission" date="2023-05" db="EMBL/GenBank/DDBJ databases">
        <authorList>
            <person name="Huff M."/>
        </authorList>
    </citation>
    <scope>NUCLEOTIDE SEQUENCE</scope>
</reference>
<evidence type="ECO:0000313" key="3">
    <source>
        <dbReference type="Proteomes" id="UP000834106"/>
    </source>
</evidence>
<proteinExistence type="predicted"/>
<organism evidence="2 3">
    <name type="scientific">Fraxinus pennsylvanica</name>
    <dbReference type="NCBI Taxonomy" id="56036"/>
    <lineage>
        <taxon>Eukaryota</taxon>
        <taxon>Viridiplantae</taxon>
        <taxon>Streptophyta</taxon>
        <taxon>Embryophyta</taxon>
        <taxon>Tracheophyta</taxon>
        <taxon>Spermatophyta</taxon>
        <taxon>Magnoliopsida</taxon>
        <taxon>eudicotyledons</taxon>
        <taxon>Gunneridae</taxon>
        <taxon>Pentapetalae</taxon>
        <taxon>asterids</taxon>
        <taxon>lamiids</taxon>
        <taxon>Lamiales</taxon>
        <taxon>Oleaceae</taxon>
        <taxon>Oleeae</taxon>
        <taxon>Fraxinus</taxon>
    </lineage>
</organism>
<evidence type="ECO:0000256" key="1">
    <source>
        <dbReference type="SAM" id="MobiDB-lite"/>
    </source>
</evidence>
<dbReference type="EMBL" id="OU503041">
    <property type="protein sequence ID" value="CAI9763061.1"/>
    <property type="molecule type" value="Genomic_DNA"/>
</dbReference>
<feature type="region of interest" description="Disordered" evidence="1">
    <location>
        <begin position="1"/>
        <end position="34"/>
    </location>
</feature>
<evidence type="ECO:0000313" key="2">
    <source>
        <dbReference type="EMBL" id="CAI9763061.1"/>
    </source>
</evidence>
<accession>A0AAD2DT99</accession>
<gene>
    <name evidence="2" type="ORF">FPE_LOCUS10491</name>
</gene>
<dbReference type="Proteomes" id="UP000834106">
    <property type="component" value="Chromosome 6"/>
</dbReference>